<keyword evidence="2" id="KW-0175">Coiled coil</keyword>
<evidence type="ECO:0000313" key="7">
    <source>
        <dbReference type="EMBL" id="VWX38175.1"/>
    </source>
</evidence>
<evidence type="ECO:0000256" key="1">
    <source>
        <dbReference type="ARBA" id="ARBA00022729"/>
    </source>
</evidence>
<name>A0A653IFX2_9BACL</name>
<dbReference type="Gene3D" id="2.70.70.10">
    <property type="entry name" value="Glucose Permease (Domain IIA)"/>
    <property type="match status" value="1"/>
</dbReference>
<feature type="region of interest" description="Disordered" evidence="3">
    <location>
        <begin position="254"/>
        <end position="276"/>
    </location>
</feature>
<evidence type="ECO:0000256" key="4">
    <source>
        <dbReference type="SAM" id="SignalP"/>
    </source>
</evidence>
<feature type="region of interest" description="Disordered" evidence="3">
    <location>
        <begin position="21"/>
        <end position="64"/>
    </location>
</feature>
<dbReference type="InterPro" id="IPR016047">
    <property type="entry name" value="M23ase_b-sheet_dom"/>
</dbReference>
<feature type="compositionally biased region" description="Low complexity" evidence="3">
    <location>
        <begin position="300"/>
        <end position="312"/>
    </location>
</feature>
<feature type="compositionally biased region" description="Basic and acidic residues" evidence="3">
    <location>
        <begin position="254"/>
        <end position="272"/>
    </location>
</feature>
<dbReference type="Proteomes" id="UP000439752">
    <property type="component" value="Unassembled WGS sequence"/>
</dbReference>
<dbReference type="PANTHER" id="PTHR21666:SF270">
    <property type="entry name" value="MUREIN HYDROLASE ACTIVATOR ENVC"/>
    <property type="match status" value="1"/>
</dbReference>
<feature type="signal peptide" evidence="4">
    <location>
        <begin position="1"/>
        <end position="22"/>
    </location>
</feature>
<evidence type="ECO:0000259" key="6">
    <source>
        <dbReference type="Pfam" id="PF24568"/>
    </source>
</evidence>
<feature type="domain" description="Peptidoglycan hydrolase PcsB coiled-coil" evidence="6">
    <location>
        <begin position="101"/>
        <end position="175"/>
    </location>
</feature>
<dbReference type="CDD" id="cd12797">
    <property type="entry name" value="M23_peptidase"/>
    <property type="match status" value="1"/>
</dbReference>
<evidence type="ECO:0000256" key="3">
    <source>
        <dbReference type="SAM" id="MobiDB-lite"/>
    </source>
</evidence>
<dbReference type="AlphaFoldDB" id="A0A653IFX2"/>
<dbReference type="PANTHER" id="PTHR21666">
    <property type="entry name" value="PEPTIDASE-RELATED"/>
    <property type="match status" value="1"/>
</dbReference>
<feature type="compositionally biased region" description="Basic and acidic residues" evidence="3">
    <location>
        <begin position="28"/>
        <end position="38"/>
    </location>
</feature>
<accession>A0A653IFX2</accession>
<gene>
    <name evidence="7" type="ORF">EXIGUO9Y_370047</name>
</gene>
<feature type="domain" description="M23ase beta-sheet core" evidence="5">
    <location>
        <begin position="379"/>
        <end position="471"/>
    </location>
</feature>
<keyword evidence="8" id="KW-1185">Reference proteome</keyword>
<feature type="coiled-coil region" evidence="2">
    <location>
        <begin position="80"/>
        <end position="114"/>
    </location>
</feature>
<dbReference type="Gene3D" id="6.10.250.3150">
    <property type="match status" value="1"/>
</dbReference>
<proteinExistence type="predicted"/>
<protein>
    <submittedName>
        <fullName evidence="7">Peptidase M23</fullName>
    </submittedName>
</protein>
<reference evidence="7 8" key="1">
    <citation type="submission" date="2019-10" db="EMBL/GenBank/DDBJ databases">
        <authorList>
            <person name="Karimi E."/>
        </authorList>
    </citation>
    <scope>NUCLEOTIDE SEQUENCE [LARGE SCALE GENOMIC DNA]</scope>
    <source>
        <strain evidence="7">Exiguobacterium sp. 9Y</strain>
    </source>
</reference>
<dbReference type="Pfam" id="PF24568">
    <property type="entry name" value="CC_PcsB"/>
    <property type="match status" value="1"/>
</dbReference>
<feature type="compositionally biased region" description="Low complexity" evidence="3">
    <location>
        <begin position="39"/>
        <end position="49"/>
    </location>
</feature>
<dbReference type="InterPro" id="IPR050570">
    <property type="entry name" value="Cell_wall_metabolism_enzyme"/>
</dbReference>
<dbReference type="SUPFAM" id="SSF51261">
    <property type="entry name" value="Duplicated hybrid motif"/>
    <property type="match status" value="1"/>
</dbReference>
<dbReference type="InterPro" id="IPR011055">
    <property type="entry name" value="Dup_hybrid_motif"/>
</dbReference>
<evidence type="ECO:0000259" key="5">
    <source>
        <dbReference type="Pfam" id="PF01551"/>
    </source>
</evidence>
<evidence type="ECO:0000313" key="8">
    <source>
        <dbReference type="Proteomes" id="UP000439752"/>
    </source>
</evidence>
<dbReference type="RefSeq" id="WP_159173904.1">
    <property type="nucleotide sequence ID" value="NZ_LR732312.1"/>
</dbReference>
<feature type="chain" id="PRO_5038568725" evidence="4">
    <location>
        <begin position="23"/>
        <end position="489"/>
    </location>
</feature>
<dbReference type="Pfam" id="PF01551">
    <property type="entry name" value="Peptidase_M23"/>
    <property type="match status" value="1"/>
</dbReference>
<dbReference type="EMBL" id="CABWKQ010000031">
    <property type="protein sequence ID" value="VWX38175.1"/>
    <property type="molecule type" value="Genomic_DNA"/>
</dbReference>
<organism evidence="7 8">
    <name type="scientific">Exiguobacterium oxidotolerans</name>
    <dbReference type="NCBI Taxonomy" id="223958"/>
    <lineage>
        <taxon>Bacteria</taxon>
        <taxon>Bacillati</taxon>
        <taxon>Bacillota</taxon>
        <taxon>Bacilli</taxon>
        <taxon>Bacillales</taxon>
        <taxon>Bacillales Family XII. Incertae Sedis</taxon>
        <taxon>Exiguobacterium</taxon>
    </lineage>
</organism>
<sequence>MKKTFASLIVSALVLSSTPHFASADDLSEQKAKNEQKQQENQNTQKNLESSVNHEGEKISKTQQEVNRLDEALNEKMFAVEAKDRQIKATEAEIVELGKQIEKYKAKLKRQEALLGDRLRVMQENDGNSIKWEEVIFGSKDVGDLVSRVLAGKSISQQDDKMITDYRNTQKKLANAQQELKDKKVKLVTEKKELKRQQAELEQQISERNKRIKELKKQKKKFETQLMDAKEVQQILIAQEKAIAAEKAAREREARIEKERKAQEAREAKARAEAQAAQAAADQAAAEKAAAEQAAEKAAAEQAAKQAARQKATTNSTKQSTPAPAPVAPKPAPVAPKPAPVAPKPTPAPAASSALFIHPTSGATTQGYGSASGENGYGFHNGIDFGAPVGTPIVAAATGTVITASSSGPYGNHIMIAHQLNGKTYTTVYAHMSSLNARAGQRVSQGQQIGALGSTGNSTGPHLHFEIHVGGYIYSGTGPANSVNPMSML</sequence>
<feature type="region of interest" description="Disordered" evidence="3">
    <location>
        <begin position="292"/>
        <end position="352"/>
    </location>
</feature>
<evidence type="ECO:0000256" key="2">
    <source>
        <dbReference type="SAM" id="Coils"/>
    </source>
</evidence>
<feature type="compositionally biased region" description="Pro residues" evidence="3">
    <location>
        <begin position="323"/>
        <end position="348"/>
    </location>
</feature>
<dbReference type="InterPro" id="IPR057309">
    <property type="entry name" value="PcsB_CC"/>
</dbReference>
<dbReference type="GO" id="GO:0004222">
    <property type="term" value="F:metalloendopeptidase activity"/>
    <property type="evidence" value="ECO:0007669"/>
    <property type="project" value="TreeGrafter"/>
</dbReference>
<keyword evidence="1 4" id="KW-0732">Signal</keyword>
<dbReference type="InterPro" id="IPR009148">
    <property type="entry name" value="PcsB-like"/>
</dbReference>
<dbReference type="PRINTS" id="PR01852">
    <property type="entry name" value="SIBAPROTEIN"/>
</dbReference>